<dbReference type="PROSITE" id="PS51257">
    <property type="entry name" value="PROKAR_LIPOPROTEIN"/>
    <property type="match status" value="1"/>
</dbReference>
<evidence type="ECO:0000313" key="2">
    <source>
        <dbReference type="Proteomes" id="UP000634206"/>
    </source>
</evidence>
<evidence type="ECO:0000313" key="1">
    <source>
        <dbReference type="EMBL" id="MBK1853759.1"/>
    </source>
</evidence>
<dbReference type="RefSeq" id="WP_309488357.1">
    <property type="nucleotide sequence ID" value="NZ_JAENIG010000001.1"/>
</dbReference>
<keyword evidence="2" id="KW-1185">Reference proteome</keyword>
<reference evidence="1" key="1">
    <citation type="submission" date="2021-01" db="EMBL/GenBank/DDBJ databases">
        <title>Modified the classification status of verrucomicrobia.</title>
        <authorList>
            <person name="Feng X."/>
        </authorList>
    </citation>
    <scope>NUCLEOTIDE SEQUENCE</scope>
    <source>
        <strain evidence="1">5K15</strain>
    </source>
</reference>
<protein>
    <recommendedName>
        <fullName evidence="3">Lipoprotein</fullName>
    </recommendedName>
</protein>
<dbReference type="Proteomes" id="UP000634206">
    <property type="component" value="Unassembled WGS sequence"/>
</dbReference>
<name>A0AAE2SA43_9BACT</name>
<proteinExistence type="predicted"/>
<gene>
    <name evidence="1" type="ORF">JIN83_02200</name>
</gene>
<accession>A0AAE2SA43</accession>
<dbReference type="AlphaFoldDB" id="A0AAE2SA43"/>
<dbReference type="Gene3D" id="3.40.1000.10">
    <property type="entry name" value="Mog1/PsbP, alpha/beta/alpha sandwich"/>
    <property type="match status" value="1"/>
</dbReference>
<evidence type="ECO:0008006" key="3">
    <source>
        <dbReference type="Google" id="ProtNLM"/>
    </source>
</evidence>
<organism evidence="1 2">
    <name type="scientific">Oceaniferula flava</name>
    <dbReference type="NCBI Taxonomy" id="2800421"/>
    <lineage>
        <taxon>Bacteria</taxon>
        <taxon>Pseudomonadati</taxon>
        <taxon>Verrucomicrobiota</taxon>
        <taxon>Verrucomicrobiia</taxon>
        <taxon>Verrucomicrobiales</taxon>
        <taxon>Verrucomicrobiaceae</taxon>
        <taxon>Oceaniferula</taxon>
    </lineage>
</organism>
<dbReference type="EMBL" id="JAENIG010000001">
    <property type="protein sequence ID" value="MBK1853759.1"/>
    <property type="molecule type" value="Genomic_DNA"/>
</dbReference>
<sequence>MKTHLLLITIALGLLSLVSCKDKETNSTSNNHLTVYEVAGLSLELPDKPVIGDIRLPEGLKSLVAKFENYKVVSGATQLSIIHSTYTTAEIDLDDSANGTITQIRSLPGITSFVSTKEPATASGLPARQLAFTYQKDGQSFNHHVLIFIRGMELWQIQIISRGESTAAATQLIRDHVFGSVEIID</sequence>
<comment type="caution">
    <text evidence="1">The sequence shown here is derived from an EMBL/GenBank/DDBJ whole genome shotgun (WGS) entry which is preliminary data.</text>
</comment>